<dbReference type="STRING" id="1891926.Fuma_04116"/>
<evidence type="ECO:0000256" key="2">
    <source>
        <dbReference type="SAM" id="MobiDB-lite"/>
    </source>
</evidence>
<dbReference type="InterPro" id="IPR039329">
    <property type="entry name" value="SIAE"/>
</dbReference>
<dbReference type="InterPro" id="IPR036514">
    <property type="entry name" value="SGNH_hydro_sf"/>
</dbReference>
<keyword evidence="6" id="KW-1185">Reference proteome</keyword>
<dbReference type="PANTHER" id="PTHR22901:SF0">
    <property type="entry name" value="SIALATE O-ACETYLESTERASE"/>
    <property type="match status" value="1"/>
</dbReference>
<evidence type="ECO:0000256" key="3">
    <source>
        <dbReference type="SAM" id="SignalP"/>
    </source>
</evidence>
<dbReference type="Gene3D" id="3.40.50.1110">
    <property type="entry name" value="SGNH hydrolase"/>
    <property type="match status" value="1"/>
</dbReference>
<accession>A0A1P8WKA0</accession>
<dbReference type="RefSeq" id="WP_083732196.1">
    <property type="nucleotide sequence ID" value="NZ_CP017641.1"/>
</dbReference>
<keyword evidence="3" id="KW-0732">Signal</keyword>
<dbReference type="Proteomes" id="UP000187735">
    <property type="component" value="Chromosome"/>
</dbReference>
<reference evidence="5 6" key="1">
    <citation type="journal article" date="2016" name="Front. Microbiol.">
        <title>Fuerstia marisgermanicae gen. nov., sp. nov., an Unusual Member of the Phylum Planctomycetes from the German Wadden Sea.</title>
        <authorList>
            <person name="Kohn T."/>
            <person name="Heuer A."/>
            <person name="Jogler M."/>
            <person name="Vollmers J."/>
            <person name="Boedeker C."/>
            <person name="Bunk B."/>
            <person name="Rast P."/>
            <person name="Borchert D."/>
            <person name="Glockner I."/>
            <person name="Freese H.M."/>
            <person name="Klenk H.P."/>
            <person name="Overmann J."/>
            <person name="Kaster A.K."/>
            <person name="Rohde M."/>
            <person name="Wiegand S."/>
            <person name="Jogler C."/>
        </authorList>
    </citation>
    <scope>NUCLEOTIDE SEQUENCE [LARGE SCALE GENOMIC DNA]</scope>
    <source>
        <strain evidence="5 6">NH11</strain>
    </source>
</reference>
<dbReference type="AlphaFoldDB" id="A0A1P8WKA0"/>
<feature type="chain" id="PRO_5012546478" description="Sialate O-acetylesterase domain-containing protein" evidence="3">
    <location>
        <begin position="30"/>
        <end position="727"/>
    </location>
</feature>
<evidence type="ECO:0000313" key="5">
    <source>
        <dbReference type="EMBL" id="APZ94484.1"/>
    </source>
</evidence>
<keyword evidence="1" id="KW-0378">Hydrolase</keyword>
<dbReference type="EMBL" id="CP017641">
    <property type="protein sequence ID" value="APZ94484.1"/>
    <property type="molecule type" value="Genomic_DNA"/>
</dbReference>
<dbReference type="Pfam" id="PF03629">
    <property type="entry name" value="SASA"/>
    <property type="match status" value="1"/>
</dbReference>
<dbReference type="Gene3D" id="2.60.40.10">
    <property type="entry name" value="Immunoglobulins"/>
    <property type="match status" value="1"/>
</dbReference>
<protein>
    <recommendedName>
        <fullName evidence="4">Sialate O-acetylesterase domain-containing protein</fullName>
    </recommendedName>
</protein>
<feature type="region of interest" description="Disordered" evidence="2">
    <location>
        <begin position="646"/>
        <end position="666"/>
    </location>
</feature>
<organism evidence="5 6">
    <name type="scientific">Fuerstiella marisgermanici</name>
    <dbReference type="NCBI Taxonomy" id="1891926"/>
    <lineage>
        <taxon>Bacteria</taxon>
        <taxon>Pseudomonadati</taxon>
        <taxon>Planctomycetota</taxon>
        <taxon>Planctomycetia</taxon>
        <taxon>Planctomycetales</taxon>
        <taxon>Planctomycetaceae</taxon>
        <taxon>Fuerstiella</taxon>
    </lineage>
</organism>
<evidence type="ECO:0000259" key="4">
    <source>
        <dbReference type="Pfam" id="PF03629"/>
    </source>
</evidence>
<dbReference type="InterPro" id="IPR013783">
    <property type="entry name" value="Ig-like_fold"/>
</dbReference>
<gene>
    <name evidence="5" type="ORF">Fuma_04116</name>
</gene>
<dbReference type="OrthoDB" id="9795554at2"/>
<dbReference type="GO" id="GO:0005975">
    <property type="term" value="P:carbohydrate metabolic process"/>
    <property type="evidence" value="ECO:0007669"/>
    <property type="project" value="TreeGrafter"/>
</dbReference>
<feature type="signal peptide" evidence="3">
    <location>
        <begin position="1"/>
        <end position="29"/>
    </location>
</feature>
<dbReference type="SUPFAM" id="SSF52266">
    <property type="entry name" value="SGNH hydrolase"/>
    <property type="match status" value="1"/>
</dbReference>
<dbReference type="InterPro" id="IPR005181">
    <property type="entry name" value="SASA"/>
</dbReference>
<feature type="domain" description="Sialate O-acetylesterase" evidence="4">
    <location>
        <begin position="302"/>
        <end position="404"/>
    </location>
</feature>
<dbReference type="PROSITE" id="PS51257">
    <property type="entry name" value="PROKAR_LIPOPROTEIN"/>
    <property type="match status" value="1"/>
</dbReference>
<evidence type="ECO:0000313" key="6">
    <source>
        <dbReference type="Proteomes" id="UP000187735"/>
    </source>
</evidence>
<dbReference type="GO" id="GO:0001681">
    <property type="term" value="F:sialate O-acetylesterase activity"/>
    <property type="evidence" value="ECO:0007669"/>
    <property type="project" value="InterPro"/>
</dbReference>
<dbReference type="PANTHER" id="PTHR22901">
    <property type="entry name" value="SIALATE O-ACETYLESTERASE"/>
    <property type="match status" value="1"/>
</dbReference>
<dbReference type="KEGG" id="fmr:Fuma_04116"/>
<sequence precursor="true">MPKRFPAPRKHLSMFAIATLLACSSTGFADVRLPSIFGDHMVLQQQQPIEIHGWADSGESVTVTFGEHSQTAKTGDDGRWRVELPAMSANSQPQVLTVKGNNTVTVKDILVGEVWLCSGQSNMEWPVRASTNATEEIAAANYPLIRHIKLPRAPSTMPRDSFDAPWQVCSPDVAGSFTACGYFMARALHKELNVPIGLVNSSWGGTRVEPWTPPVGFKKVPALQEISESVIVKTPGTPEHRERLAQHLAATQQWLAKAREALENNSDAGPSPEYPADLKPFTSHQDPTMLYNGMIHPFVGFPIRGAIWYQGESNHAEGMLYLEKKKALINGWRELWDQGDFPFYYVQIAPYQYGSEDPTILARFWEAQAAVQELPNTGMVVINDIATLDNIHPPNKQDVGQRLAWLALKNDYGRKDVVANSPEFESLDVQDGSLKINFRNTGGGLKTRDGKAPNHFEIIGPGSGGFQPATAKIEGDSVVLTSPEAKQPVAFRFAWHKLAEPNLSGGTGLPVSAFRGGEMPQFLDTLPVKDYSLVYDLDLSKLGPEIQYSVDNSDSVKAFDRIGYLLEVTAANGEEQKVFVSMNAFTDDAKKIGIPTVASQANFQQKVESMDVYSTVAGITQGTAIATGNIEFWPNNYGPGNEARIPGASTSLYDHSDSPGPPDDGYGSMQIHNFGAKQTLLAVNHWSAKANADIGIGNSEGKTRDWTFTGNAASYPEKRLRVYVRGK</sequence>
<proteinExistence type="predicted"/>
<evidence type="ECO:0000256" key="1">
    <source>
        <dbReference type="ARBA" id="ARBA00022801"/>
    </source>
</evidence>
<name>A0A1P8WKA0_9PLAN</name>